<accession>A0ABT6ZLY4</accession>
<name>A0ABT6ZLY4_9ACTN</name>
<dbReference type="Proteomes" id="UP001431693">
    <property type="component" value="Unassembled WGS sequence"/>
</dbReference>
<dbReference type="EMBL" id="JASJEX010000003">
    <property type="protein sequence ID" value="MDJ1129804.1"/>
    <property type="molecule type" value="Genomic_DNA"/>
</dbReference>
<dbReference type="RefSeq" id="WP_283712924.1">
    <property type="nucleotide sequence ID" value="NZ_JASJEW010000002.1"/>
</dbReference>
<proteinExistence type="predicted"/>
<keyword evidence="2" id="KW-0732">Signal</keyword>
<gene>
    <name evidence="3" type="ORF">QJ043_06910</name>
</gene>
<protein>
    <submittedName>
        <fullName evidence="3">Uncharacterized protein</fullName>
    </submittedName>
</protein>
<feature type="signal peptide" evidence="2">
    <location>
        <begin position="1"/>
        <end position="18"/>
    </location>
</feature>
<reference evidence="3" key="1">
    <citation type="submission" date="2023-05" db="EMBL/GenBank/DDBJ databases">
        <title>[olsenella] sp. nov., isolated from a pig farm feces dump.</title>
        <authorList>
            <person name="Chang Y.-H."/>
        </authorList>
    </citation>
    <scope>NUCLEOTIDE SEQUENCE</scope>
    <source>
        <strain evidence="3">YH-ols2217</strain>
    </source>
</reference>
<feature type="region of interest" description="Disordered" evidence="1">
    <location>
        <begin position="21"/>
        <end position="65"/>
    </location>
</feature>
<evidence type="ECO:0000313" key="3">
    <source>
        <dbReference type="EMBL" id="MDJ1129804.1"/>
    </source>
</evidence>
<evidence type="ECO:0000256" key="1">
    <source>
        <dbReference type="SAM" id="MobiDB-lite"/>
    </source>
</evidence>
<organism evidence="3 4">
    <name type="scientific">Kribbibacterium absianum</name>
    <dbReference type="NCBI Taxonomy" id="3044210"/>
    <lineage>
        <taxon>Bacteria</taxon>
        <taxon>Bacillati</taxon>
        <taxon>Actinomycetota</taxon>
        <taxon>Coriobacteriia</taxon>
        <taxon>Coriobacteriales</taxon>
        <taxon>Kribbibacteriaceae</taxon>
        <taxon>Kribbibacterium</taxon>
    </lineage>
</organism>
<sequence>MAACAAALLVVVLAAGWAAREGTGGQAPRASDEQAQPRDGQPVDEPEDGAAADDQGGAPVNADDLWSRALADGRATRTEREFPSELPDAAATVLEEYRTGSWQLLQAGYLDLLGRCWGCVAMAPDKVQVCVLSETDLGTSHADVLALSPKDWQDGGAVGRAGADALTEAA</sequence>
<feature type="compositionally biased region" description="Acidic residues" evidence="1">
    <location>
        <begin position="42"/>
        <end position="51"/>
    </location>
</feature>
<keyword evidence="4" id="KW-1185">Reference proteome</keyword>
<feature type="chain" id="PRO_5046863104" evidence="2">
    <location>
        <begin position="19"/>
        <end position="170"/>
    </location>
</feature>
<evidence type="ECO:0000313" key="4">
    <source>
        <dbReference type="Proteomes" id="UP001431693"/>
    </source>
</evidence>
<comment type="caution">
    <text evidence="3">The sequence shown here is derived from an EMBL/GenBank/DDBJ whole genome shotgun (WGS) entry which is preliminary data.</text>
</comment>
<evidence type="ECO:0000256" key="2">
    <source>
        <dbReference type="SAM" id="SignalP"/>
    </source>
</evidence>